<organism evidence="2 3">
    <name type="scientific">Castilleja foliolosa</name>
    <dbReference type="NCBI Taxonomy" id="1961234"/>
    <lineage>
        <taxon>Eukaryota</taxon>
        <taxon>Viridiplantae</taxon>
        <taxon>Streptophyta</taxon>
        <taxon>Embryophyta</taxon>
        <taxon>Tracheophyta</taxon>
        <taxon>Spermatophyta</taxon>
        <taxon>Magnoliopsida</taxon>
        <taxon>eudicotyledons</taxon>
        <taxon>Gunneridae</taxon>
        <taxon>Pentapetalae</taxon>
        <taxon>asterids</taxon>
        <taxon>lamiids</taxon>
        <taxon>Lamiales</taxon>
        <taxon>Orobanchaceae</taxon>
        <taxon>Pedicularideae</taxon>
        <taxon>Castillejinae</taxon>
        <taxon>Castilleja</taxon>
    </lineage>
</organism>
<name>A0ABD3CQR4_9LAMI</name>
<dbReference type="InterPro" id="IPR005061">
    <property type="entry name" value="Ist1"/>
</dbReference>
<protein>
    <submittedName>
        <fullName evidence="2">Uncharacterized protein</fullName>
    </submittedName>
</protein>
<dbReference type="Pfam" id="PF03398">
    <property type="entry name" value="Ist1"/>
    <property type="match status" value="1"/>
</dbReference>
<dbReference type="EMBL" id="JAVIJP010000032">
    <property type="protein sequence ID" value="KAL3632315.1"/>
    <property type="molecule type" value="Genomic_DNA"/>
</dbReference>
<evidence type="ECO:0000256" key="1">
    <source>
        <dbReference type="ARBA" id="ARBA00005536"/>
    </source>
</evidence>
<reference evidence="3" key="1">
    <citation type="journal article" date="2024" name="IScience">
        <title>Strigolactones Initiate the Formation of Haustorium-like Structures in Castilleja.</title>
        <authorList>
            <person name="Buerger M."/>
            <person name="Peterson D."/>
            <person name="Chory J."/>
        </authorList>
    </citation>
    <scope>NUCLEOTIDE SEQUENCE [LARGE SCALE GENOMIC DNA]</scope>
</reference>
<comment type="caution">
    <text evidence="2">The sequence shown here is derived from an EMBL/GenBank/DDBJ whole genome shotgun (WGS) entry which is preliminary data.</text>
</comment>
<dbReference type="AlphaFoldDB" id="A0ABD3CQR4"/>
<gene>
    <name evidence="2" type="ORF">CASFOL_025299</name>
</gene>
<accession>A0ABD3CQR4</accession>
<dbReference type="Gene3D" id="1.20.1260.60">
    <property type="entry name" value="Vacuolar protein sorting-associated protein Ist1"/>
    <property type="match status" value="1"/>
</dbReference>
<proteinExistence type="inferred from homology"/>
<comment type="similarity">
    <text evidence="1">Belongs to the IST1 family.</text>
</comment>
<evidence type="ECO:0000313" key="2">
    <source>
        <dbReference type="EMBL" id="KAL3632315.1"/>
    </source>
</evidence>
<dbReference type="Proteomes" id="UP001632038">
    <property type="component" value="Unassembled WGS sequence"/>
</dbReference>
<dbReference type="FunFam" id="1.20.1260.60:FF:000002">
    <property type="entry name" value="Vacuolar protein sorting-associated protein IST1"/>
    <property type="match status" value="1"/>
</dbReference>
<evidence type="ECO:0000313" key="3">
    <source>
        <dbReference type="Proteomes" id="UP001632038"/>
    </source>
</evidence>
<dbReference type="PANTHER" id="PTHR12161:SF44">
    <property type="entry name" value="REGULATOR OF VPS4 ACTIVITY IN THE MVB PATHWAY PROTEIN"/>
    <property type="match status" value="1"/>
</dbReference>
<dbReference type="PANTHER" id="PTHR12161">
    <property type="entry name" value="IST1 FAMILY MEMBER"/>
    <property type="match status" value="1"/>
</dbReference>
<dbReference type="InterPro" id="IPR042277">
    <property type="entry name" value="IST1-like"/>
</dbReference>
<sequence>MIKMVQCRLKLVKNKRCCIVNMLRQDVAELLKQGHTQTAFHRVEQIIMDESMVQLYDLLDQFCQFIILNFSYIRKHRDCPNDINEACSTLIFSSARFGELPELMSLRKLFGDRYGQRFVITALELRPGNLVSPQLKENLYIKKVSDDLKYKLLAEITSSYIQEGPLLLEYKPELRSHDNYESTLYNGISESPRKIMYFDDIEEFVSPLSKDLNFQDQRLFVFKSIGMNPLSEKADYEGKIECRLGFCKSDDDKKGENGIFQQSNLRAITMPAERTKESLGDNNIRSNSFSSEQPRIEYSSCRHIHPKLPDYDELEAKFKELKRANLRND</sequence>
<keyword evidence="3" id="KW-1185">Reference proteome</keyword>